<evidence type="ECO:0000313" key="2">
    <source>
        <dbReference type="Proteomes" id="UP001279734"/>
    </source>
</evidence>
<name>A0AAD3SLM1_NEPGR</name>
<evidence type="ECO:0000313" key="1">
    <source>
        <dbReference type="EMBL" id="GMH13938.1"/>
    </source>
</evidence>
<proteinExistence type="predicted"/>
<comment type="caution">
    <text evidence="1">The sequence shown here is derived from an EMBL/GenBank/DDBJ whole genome shotgun (WGS) entry which is preliminary data.</text>
</comment>
<accession>A0AAD3SLM1</accession>
<protein>
    <submittedName>
        <fullName evidence="1">Uncharacterized protein</fullName>
    </submittedName>
</protein>
<dbReference type="EMBL" id="BSYO01000013">
    <property type="protein sequence ID" value="GMH13938.1"/>
    <property type="molecule type" value="Genomic_DNA"/>
</dbReference>
<keyword evidence="2" id="KW-1185">Reference proteome</keyword>
<organism evidence="1 2">
    <name type="scientific">Nepenthes gracilis</name>
    <name type="common">Slender pitcher plant</name>
    <dbReference type="NCBI Taxonomy" id="150966"/>
    <lineage>
        <taxon>Eukaryota</taxon>
        <taxon>Viridiplantae</taxon>
        <taxon>Streptophyta</taxon>
        <taxon>Embryophyta</taxon>
        <taxon>Tracheophyta</taxon>
        <taxon>Spermatophyta</taxon>
        <taxon>Magnoliopsida</taxon>
        <taxon>eudicotyledons</taxon>
        <taxon>Gunneridae</taxon>
        <taxon>Pentapetalae</taxon>
        <taxon>Caryophyllales</taxon>
        <taxon>Nepenthaceae</taxon>
        <taxon>Nepenthes</taxon>
    </lineage>
</organism>
<dbReference type="Proteomes" id="UP001279734">
    <property type="component" value="Unassembled WGS sequence"/>
</dbReference>
<sequence length="91" mass="10626">MDYVKEALELQFLKVLKISKRKNSQGFSRSLDPMKNTHDDFAHLSNLYLHIAGLLSELVDACIFKWCSLCFRNDEVLRGFCILWDGFQLLQ</sequence>
<dbReference type="AlphaFoldDB" id="A0AAD3SLM1"/>
<reference evidence="1" key="1">
    <citation type="submission" date="2023-05" db="EMBL/GenBank/DDBJ databases">
        <title>Nepenthes gracilis genome sequencing.</title>
        <authorList>
            <person name="Fukushima K."/>
        </authorList>
    </citation>
    <scope>NUCLEOTIDE SEQUENCE</scope>
    <source>
        <strain evidence="1">SING2019-196</strain>
    </source>
</reference>
<gene>
    <name evidence="1" type="ORF">Nepgr_015779</name>
</gene>